<evidence type="ECO:0000313" key="1">
    <source>
        <dbReference type="EMBL" id="WMV23694.1"/>
    </source>
</evidence>
<keyword evidence="2" id="KW-1185">Reference proteome</keyword>
<reference evidence="1" key="1">
    <citation type="submission" date="2023-08" db="EMBL/GenBank/DDBJ databases">
        <title>A de novo genome assembly of Solanum verrucosum Schlechtendal, a Mexican diploid species geographically isolated from the other diploid A-genome species in potato relatives.</title>
        <authorList>
            <person name="Hosaka K."/>
        </authorList>
    </citation>
    <scope>NUCLEOTIDE SEQUENCE</scope>
    <source>
        <tissue evidence="1">Young leaves</tissue>
    </source>
</reference>
<dbReference type="Proteomes" id="UP001234989">
    <property type="component" value="Chromosome 4"/>
</dbReference>
<accession>A0AAF0TLI6</accession>
<proteinExistence type="predicted"/>
<protein>
    <submittedName>
        <fullName evidence="1">Uncharacterized protein</fullName>
    </submittedName>
</protein>
<gene>
    <name evidence="1" type="ORF">MTR67_017079</name>
</gene>
<organism evidence="1 2">
    <name type="scientific">Solanum verrucosum</name>
    <dbReference type="NCBI Taxonomy" id="315347"/>
    <lineage>
        <taxon>Eukaryota</taxon>
        <taxon>Viridiplantae</taxon>
        <taxon>Streptophyta</taxon>
        <taxon>Embryophyta</taxon>
        <taxon>Tracheophyta</taxon>
        <taxon>Spermatophyta</taxon>
        <taxon>Magnoliopsida</taxon>
        <taxon>eudicotyledons</taxon>
        <taxon>Gunneridae</taxon>
        <taxon>Pentapetalae</taxon>
        <taxon>asterids</taxon>
        <taxon>lamiids</taxon>
        <taxon>Solanales</taxon>
        <taxon>Solanaceae</taxon>
        <taxon>Solanoideae</taxon>
        <taxon>Solaneae</taxon>
        <taxon>Solanum</taxon>
    </lineage>
</organism>
<dbReference type="EMBL" id="CP133615">
    <property type="protein sequence ID" value="WMV23694.1"/>
    <property type="molecule type" value="Genomic_DNA"/>
</dbReference>
<name>A0AAF0TLI6_SOLVR</name>
<dbReference type="AlphaFoldDB" id="A0AAF0TLI6"/>
<evidence type="ECO:0000313" key="2">
    <source>
        <dbReference type="Proteomes" id="UP001234989"/>
    </source>
</evidence>
<sequence length="172" mass="19482">MNKNIKKDVVTTRVTIFSRTSLSFDCFPGLVIAQEGISNMCIPQRPLFPRNDCKVEFANTPPLGISPSKSLNETLMLLRYESFSKDLGIVPDNTFKDKSKSFKLIKLAKDNGIFPKNELFDRSRDCRFWSSPDVLGIIPEKWLLERYSSTMAFSPPISDGISPSIEFCDTSR</sequence>